<dbReference type="AlphaFoldDB" id="A0AA35NE83"/>
<dbReference type="Gene3D" id="1.25.40.850">
    <property type="match status" value="1"/>
</dbReference>
<dbReference type="Gene3D" id="3.40.50.1910">
    <property type="match status" value="1"/>
</dbReference>
<dbReference type="GeneID" id="80920148"/>
<comment type="similarity">
    <text evidence="1">Belongs to the STXBP/unc-18/SEC1 family.</text>
</comment>
<dbReference type="RefSeq" id="XP_056078414.1">
    <property type="nucleotide sequence ID" value="XM_056224502.1"/>
</dbReference>
<evidence type="ECO:0008006" key="4">
    <source>
        <dbReference type="Google" id="ProtNLM"/>
    </source>
</evidence>
<reference evidence="2" key="1">
    <citation type="submission" date="2022-10" db="EMBL/GenBank/DDBJ databases">
        <authorList>
            <person name="Byrne P K."/>
        </authorList>
    </citation>
    <scope>NUCLEOTIDE SEQUENCE</scope>
    <source>
        <strain evidence="2">IFO1815</strain>
    </source>
</reference>
<dbReference type="InterPro" id="IPR036045">
    <property type="entry name" value="Sec1-like_sf"/>
</dbReference>
<dbReference type="EMBL" id="OX365768">
    <property type="protein sequence ID" value="CAI4035294.1"/>
    <property type="molecule type" value="Genomic_DNA"/>
</dbReference>
<dbReference type="GO" id="GO:0016192">
    <property type="term" value="P:vesicle-mediated transport"/>
    <property type="evidence" value="ECO:0007669"/>
    <property type="project" value="InterPro"/>
</dbReference>
<dbReference type="Pfam" id="PF00995">
    <property type="entry name" value="Sec1"/>
    <property type="match status" value="1"/>
</dbReference>
<evidence type="ECO:0000313" key="3">
    <source>
        <dbReference type="Proteomes" id="UP001161438"/>
    </source>
</evidence>
<proteinExistence type="inferred from homology"/>
<dbReference type="Proteomes" id="UP001161438">
    <property type="component" value="Chromosome 12"/>
</dbReference>
<protein>
    <recommendedName>
        <fullName evidence="4">Vps33p</fullName>
    </recommendedName>
</protein>
<accession>A0AA35NE83</accession>
<dbReference type="InterPro" id="IPR043155">
    <property type="entry name" value="VPS33_dom3b"/>
</dbReference>
<name>A0AA35NE83_SACMI</name>
<organism evidence="2 3">
    <name type="scientific">Saccharomyces mikatae IFO 1815</name>
    <dbReference type="NCBI Taxonomy" id="226126"/>
    <lineage>
        <taxon>Eukaryota</taxon>
        <taxon>Fungi</taxon>
        <taxon>Dikarya</taxon>
        <taxon>Ascomycota</taxon>
        <taxon>Saccharomycotina</taxon>
        <taxon>Saccharomycetes</taxon>
        <taxon>Saccharomycetales</taxon>
        <taxon>Saccharomycetaceae</taxon>
        <taxon>Saccharomyces</taxon>
    </lineage>
</organism>
<gene>
    <name evidence="2" type="primary">SMKI12G4440</name>
    <name evidence="2" type="ORF">SMKI_12G4440</name>
</gene>
<keyword evidence="3" id="KW-1185">Reference proteome</keyword>
<dbReference type="InterPro" id="IPR027482">
    <property type="entry name" value="Sec1-like_dom2"/>
</dbReference>
<dbReference type="InterPro" id="IPR043127">
    <property type="entry name" value="Sec-1-like_dom3a"/>
</dbReference>
<sequence>MNRFWNTRKFSLSNADGLCATLNEISQNDEILVVQPSFVPVLNSLLTFQELTQSTPVRKIALLDDMLSDDLSGTLSNVPQMDLIFLIDVRTSLRLPSQLVDAAHKCDLSPLHIIYCQWKNSFQNTSKNSVHQQRDGYALNVKRSHFPNVIESQLTELKSEYILYPWDLLPFPQIDDNVLLTHSLYNMENVNMYYPELRSLQSATESILIDNIVNSLRSLIFETNSIITNVVSIGNLSKKCSHLLKERIDEQQTEEDLFIKGTLYGERTNCGLEMDLIILERNLDPITPLLTQLTYAGILDDLYEFNSGIKIMEKDMNFNYKEDEIWNELKFLNFGSVGPQLNKLAKELQIQYDMRHKAESVHEIKEFVDSLGSLQQRQVYLKNHTTLSSDVLKVVETEEYGSFNKILELELEILMGNTLNNDIEDIVLELQYEYEVDQKKVLRLICLLSICKNSLREKDYEDLRTLMIDSWGIERCFQLESLAMLGFFTNKTGKADLDIAKSKPTRLQKEYRYISQWLNTVPIEDEHATNKATNQKDEFAEATFAYSGVVPLTMRLVQMLYDRSTLFHNYSSQQPFILSREPKVSQTHDLIEQLYGDSDVIEESKWVPEAVTKKINASIKSNKRHSIDGSNGTTQAEEDIALVVFLGGVTMGEIAILKHLQRRLSKKGIVKRFIIIADGLVNGDRVMKSIS</sequence>
<evidence type="ECO:0000313" key="2">
    <source>
        <dbReference type="EMBL" id="CAI4035294.1"/>
    </source>
</evidence>
<dbReference type="InterPro" id="IPR001619">
    <property type="entry name" value="Sec1-like"/>
</dbReference>
<dbReference type="PANTHER" id="PTHR11679">
    <property type="entry name" value="VESICLE PROTEIN SORTING-ASSOCIATED"/>
    <property type="match status" value="1"/>
</dbReference>
<dbReference type="Gene3D" id="3.90.830.10">
    <property type="entry name" value="Syntaxin Binding Protein 1, Chain A, domain 2"/>
    <property type="match status" value="1"/>
</dbReference>
<evidence type="ECO:0000256" key="1">
    <source>
        <dbReference type="ARBA" id="ARBA00009884"/>
    </source>
</evidence>
<dbReference type="SUPFAM" id="SSF56815">
    <property type="entry name" value="Sec1/munc18-like (SM) proteins"/>
    <property type="match status" value="1"/>
</dbReference>